<dbReference type="AlphaFoldDB" id="A0A1T5ISU8"/>
<dbReference type="GO" id="GO:0043565">
    <property type="term" value="F:sequence-specific DNA binding"/>
    <property type="evidence" value="ECO:0007669"/>
    <property type="project" value="InterPro"/>
</dbReference>
<dbReference type="SMART" id="SM00382">
    <property type="entry name" value="AAA"/>
    <property type="match status" value="1"/>
</dbReference>
<dbReference type="PROSITE" id="PS50045">
    <property type="entry name" value="SIGMA54_INTERACT_4"/>
    <property type="match status" value="1"/>
</dbReference>
<dbReference type="PROSITE" id="PS00688">
    <property type="entry name" value="SIGMA54_INTERACT_3"/>
    <property type="match status" value="1"/>
</dbReference>
<evidence type="ECO:0000313" key="9">
    <source>
        <dbReference type="Proteomes" id="UP000190285"/>
    </source>
</evidence>
<dbReference type="Pfam" id="PF02954">
    <property type="entry name" value="HTH_8"/>
    <property type="match status" value="1"/>
</dbReference>
<evidence type="ECO:0000256" key="1">
    <source>
        <dbReference type="ARBA" id="ARBA00022741"/>
    </source>
</evidence>
<dbReference type="GO" id="GO:0005524">
    <property type="term" value="F:ATP binding"/>
    <property type="evidence" value="ECO:0007669"/>
    <property type="project" value="UniProtKB-KW"/>
</dbReference>
<dbReference type="PANTHER" id="PTHR32071">
    <property type="entry name" value="TRANSCRIPTIONAL REGULATORY PROTEIN"/>
    <property type="match status" value="1"/>
</dbReference>
<evidence type="ECO:0000256" key="3">
    <source>
        <dbReference type="ARBA" id="ARBA00023015"/>
    </source>
</evidence>
<name>A0A1T5ISU8_9FIRM</name>
<dbReference type="SUPFAM" id="SSF46689">
    <property type="entry name" value="Homeodomain-like"/>
    <property type="match status" value="1"/>
</dbReference>
<protein>
    <submittedName>
        <fullName evidence="8">Arginine utilization regulatory protein</fullName>
    </submittedName>
</protein>
<dbReference type="CDD" id="cd00130">
    <property type="entry name" value="PAS"/>
    <property type="match status" value="1"/>
</dbReference>
<dbReference type="PROSITE" id="PS00676">
    <property type="entry name" value="SIGMA54_INTERACT_2"/>
    <property type="match status" value="1"/>
</dbReference>
<keyword evidence="2" id="KW-0067">ATP-binding</keyword>
<dbReference type="InterPro" id="IPR035965">
    <property type="entry name" value="PAS-like_dom_sf"/>
</dbReference>
<reference evidence="9" key="1">
    <citation type="submission" date="2017-02" db="EMBL/GenBank/DDBJ databases">
        <authorList>
            <person name="Varghese N."/>
            <person name="Submissions S."/>
        </authorList>
    </citation>
    <scope>NUCLEOTIDE SEQUENCE [LARGE SCALE GENOMIC DNA]</scope>
    <source>
        <strain evidence="9">M1</strain>
    </source>
</reference>
<evidence type="ECO:0000313" key="8">
    <source>
        <dbReference type="EMBL" id="SKC42003.1"/>
    </source>
</evidence>
<feature type="domain" description="Sigma-54 factor interaction" evidence="6">
    <location>
        <begin position="173"/>
        <end position="401"/>
    </location>
</feature>
<evidence type="ECO:0000256" key="5">
    <source>
        <dbReference type="ARBA" id="ARBA00023163"/>
    </source>
</evidence>
<dbReference type="InterPro" id="IPR058031">
    <property type="entry name" value="AAA_lid_NorR"/>
</dbReference>
<evidence type="ECO:0000256" key="4">
    <source>
        <dbReference type="ARBA" id="ARBA00023125"/>
    </source>
</evidence>
<dbReference type="Proteomes" id="UP000190285">
    <property type="component" value="Unassembled WGS sequence"/>
</dbReference>
<keyword evidence="5" id="KW-0804">Transcription</keyword>
<dbReference type="SUPFAM" id="SSF55785">
    <property type="entry name" value="PYP-like sensor domain (PAS domain)"/>
    <property type="match status" value="1"/>
</dbReference>
<dbReference type="RefSeq" id="WP_170917256.1">
    <property type="nucleotide sequence ID" value="NZ_FUZT01000001.1"/>
</dbReference>
<dbReference type="GO" id="GO:0006355">
    <property type="term" value="P:regulation of DNA-templated transcription"/>
    <property type="evidence" value="ECO:0007669"/>
    <property type="project" value="InterPro"/>
</dbReference>
<keyword evidence="9" id="KW-1185">Reference proteome</keyword>
<dbReference type="Gene3D" id="1.10.10.60">
    <property type="entry name" value="Homeodomain-like"/>
    <property type="match status" value="1"/>
</dbReference>
<dbReference type="FunFam" id="3.40.50.300:FF:000006">
    <property type="entry name" value="DNA-binding transcriptional regulator NtrC"/>
    <property type="match status" value="1"/>
</dbReference>
<dbReference type="NCBIfam" id="TIGR00229">
    <property type="entry name" value="sensory_box"/>
    <property type="match status" value="1"/>
</dbReference>
<dbReference type="PROSITE" id="PS50112">
    <property type="entry name" value="PAS"/>
    <property type="match status" value="1"/>
</dbReference>
<dbReference type="PRINTS" id="PR01590">
    <property type="entry name" value="HTHFIS"/>
</dbReference>
<dbReference type="InterPro" id="IPR000014">
    <property type="entry name" value="PAS"/>
</dbReference>
<dbReference type="InterPro" id="IPR003593">
    <property type="entry name" value="AAA+_ATPase"/>
</dbReference>
<organism evidence="8 9">
    <name type="scientific">Maledivibacter halophilus</name>
    <dbReference type="NCBI Taxonomy" id="36842"/>
    <lineage>
        <taxon>Bacteria</taxon>
        <taxon>Bacillati</taxon>
        <taxon>Bacillota</taxon>
        <taxon>Clostridia</taxon>
        <taxon>Peptostreptococcales</taxon>
        <taxon>Caminicellaceae</taxon>
        <taxon>Maledivibacter</taxon>
    </lineage>
</organism>
<keyword evidence="1" id="KW-0547">Nucleotide-binding</keyword>
<proteinExistence type="predicted"/>
<evidence type="ECO:0000256" key="2">
    <source>
        <dbReference type="ARBA" id="ARBA00022840"/>
    </source>
</evidence>
<dbReference type="InterPro" id="IPR002197">
    <property type="entry name" value="HTH_Fis"/>
</dbReference>
<evidence type="ECO:0000259" key="6">
    <source>
        <dbReference type="PROSITE" id="PS50045"/>
    </source>
</evidence>
<keyword evidence="3" id="KW-0805">Transcription regulation</keyword>
<dbReference type="SUPFAM" id="SSF52540">
    <property type="entry name" value="P-loop containing nucleoside triphosphate hydrolases"/>
    <property type="match status" value="1"/>
</dbReference>
<dbReference type="EMBL" id="FUZT01000001">
    <property type="protein sequence ID" value="SKC42003.1"/>
    <property type="molecule type" value="Genomic_DNA"/>
</dbReference>
<keyword evidence="4" id="KW-0238">DNA-binding</keyword>
<dbReference type="Gene3D" id="3.40.50.300">
    <property type="entry name" value="P-loop containing nucleotide triphosphate hydrolases"/>
    <property type="match status" value="1"/>
</dbReference>
<dbReference type="InterPro" id="IPR002078">
    <property type="entry name" value="Sigma_54_int"/>
</dbReference>
<dbReference type="InterPro" id="IPR027417">
    <property type="entry name" value="P-loop_NTPase"/>
</dbReference>
<dbReference type="Pfam" id="PF25601">
    <property type="entry name" value="AAA_lid_14"/>
    <property type="match status" value="1"/>
</dbReference>
<feature type="domain" description="PAS" evidence="7">
    <location>
        <begin position="36"/>
        <end position="76"/>
    </location>
</feature>
<dbReference type="Gene3D" id="1.10.8.60">
    <property type="match status" value="1"/>
</dbReference>
<dbReference type="Pfam" id="PF00158">
    <property type="entry name" value="Sigma54_activat"/>
    <property type="match status" value="1"/>
</dbReference>
<accession>A0A1T5ISU8</accession>
<dbReference type="STRING" id="36842.SAMN02194393_00695"/>
<sequence length="488" mass="55788">MNETNDDSCVLNLNFNNIHKNELPLKSIEVIEDFCIHVVDKEGRTIYYSKGCENVEGYRKKDVFGKHISELYRIDECTKLDTNNSMHLKVLKTGKAIKEKHMNYMVSGNKHIDIINSTYPIYFKNEIIGAISVFKDISELKQLSRSIVNLQNELINQKKLDNKNGTHYYFEDIIGSSDILTQTIETAKKICESHYPKLLIGETGTGKELFAQSMHNHSSVSDGPFVAVNCGAIPEQLLESILFGTTKGAFTGATDRPGLFEEAQNGTLFLDEINSMGLSLQTKLLRALETKKIRRIGSNKELLVNTRIISAANINPIEAIKKNKLRSDLYYRLAVLTLEIPPLRLRLDDIDELVTNFIEVNNKIMAKNIKGISNKALELLKNFNWPGNVRQLRHAMDYAMSIADSKDIFIEPNHLPQYIIENSKSKKIFNTYDKYQTGNLKRTLKEIEKKIITREIENSNNNYSQAARKLGISRQHLQYRLKILKIKK</sequence>
<gene>
    <name evidence="8" type="ORF">SAMN02194393_00695</name>
</gene>
<dbReference type="Gene3D" id="3.30.450.20">
    <property type="entry name" value="PAS domain"/>
    <property type="match status" value="1"/>
</dbReference>
<evidence type="ECO:0000259" key="7">
    <source>
        <dbReference type="PROSITE" id="PS50112"/>
    </source>
</evidence>
<dbReference type="PANTHER" id="PTHR32071:SF74">
    <property type="entry name" value="TRANSCRIPTIONAL ACTIVATOR ROCR"/>
    <property type="match status" value="1"/>
</dbReference>
<dbReference type="InterPro" id="IPR025943">
    <property type="entry name" value="Sigma_54_int_dom_ATP-bd_2"/>
</dbReference>
<dbReference type="CDD" id="cd00009">
    <property type="entry name" value="AAA"/>
    <property type="match status" value="1"/>
</dbReference>
<dbReference type="Pfam" id="PF13426">
    <property type="entry name" value="PAS_9"/>
    <property type="match status" value="1"/>
</dbReference>
<dbReference type="InterPro" id="IPR009057">
    <property type="entry name" value="Homeodomain-like_sf"/>
</dbReference>
<dbReference type="InterPro" id="IPR025944">
    <property type="entry name" value="Sigma_54_int_dom_CS"/>
</dbReference>